<dbReference type="FunCoup" id="W5J5V0">
    <property type="interactions" value="131"/>
</dbReference>
<reference evidence="14 16" key="1">
    <citation type="journal article" date="2010" name="BMC Genomics">
        <title>Combination of measures distinguishes pre-miRNAs from other stem-loops in the genome of the newly sequenced Anopheles darlingi.</title>
        <authorList>
            <person name="Mendes N.D."/>
            <person name="Freitas A.T."/>
            <person name="Vasconcelos A.T."/>
            <person name="Sagot M.F."/>
        </authorList>
    </citation>
    <scope>NUCLEOTIDE SEQUENCE</scope>
</reference>
<keyword evidence="4 12" id="KW-0336">GPI-anchor</keyword>
<dbReference type="InterPro" id="IPR001863">
    <property type="entry name" value="Glypican"/>
</dbReference>
<dbReference type="PANTHER" id="PTHR10822:SF29">
    <property type="entry name" value="DIVISION ABNORMALLY DELAYED PROTEIN"/>
    <property type="match status" value="1"/>
</dbReference>
<evidence type="ECO:0000256" key="2">
    <source>
        <dbReference type="ARBA" id="ARBA00010260"/>
    </source>
</evidence>
<reference evidence="14" key="2">
    <citation type="submission" date="2010-05" db="EMBL/GenBank/DDBJ databases">
        <authorList>
            <person name="Almeida L.G."/>
            <person name="Nicolas M.F."/>
            <person name="Souza R.C."/>
            <person name="Vasconcelos A.T.R."/>
        </authorList>
    </citation>
    <scope>NUCLEOTIDE SEQUENCE</scope>
</reference>
<protein>
    <recommendedName>
        <fullName evidence="17">Glypican</fullName>
    </recommendedName>
</protein>
<evidence type="ECO:0000256" key="4">
    <source>
        <dbReference type="ARBA" id="ARBA00022622"/>
    </source>
</evidence>
<evidence type="ECO:0000256" key="1">
    <source>
        <dbReference type="ARBA" id="ARBA00004609"/>
    </source>
</evidence>
<gene>
    <name evidence="14" type="ORF">AND_009642</name>
</gene>
<dbReference type="eggNOG" id="KOG3821">
    <property type="taxonomic scope" value="Eukaryota"/>
</dbReference>
<evidence type="ECO:0000256" key="6">
    <source>
        <dbReference type="ARBA" id="ARBA00022974"/>
    </source>
</evidence>
<dbReference type="PANTHER" id="PTHR10822">
    <property type="entry name" value="GLYPICAN"/>
    <property type="match status" value="1"/>
</dbReference>
<keyword evidence="7 12" id="KW-0472">Membrane</keyword>
<evidence type="ECO:0000256" key="12">
    <source>
        <dbReference type="RuleBase" id="RU003519"/>
    </source>
</evidence>
<dbReference type="GO" id="GO:1905475">
    <property type="term" value="P:regulation of protein localization to membrane"/>
    <property type="evidence" value="ECO:0007669"/>
    <property type="project" value="TreeGrafter"/>
</dbReference>
<dbReference type="EMBL" id="ADMH02002122">
    <property type="protein sequence ID" value="ETN58768.1"/>
    <property type="molecule type" value="Genomic_DNA"/>
</dbReference>
<keyword evidence="16" id="KW-1185">Reference proteome</keyword>
<keyword evidence="3" id="KW-1003">Cell membrane</keyword>
<dbReference type="VEuPathDB" id="VectorBase:ADAC009642"/>
<organism evidence="14">
    <name type="scientific">Anopheles darlingi</name>
    <name type="common">Mosquito</name>
    <dbReference type="NCBI Taxonomy" id="43151"/>
    <lineage>
        <taxon>Eukaryota</taxon>
        <taxon>Metazoa</taxon>
        <taxon>Ecdysozoa</taxon>
        <taxon>Arthropoda</taxon>
        <taxon>Hexapoda</taxon>
        <taxon>Insecta</taxon>
        <taxon>Pterygota</taxon>
        <taxon>Neoptera</taxon>
        <taxon>Endopterygota</taxon>
        <taxon>Diptera</taxon>
        <taxon>Nematocera</taxon>
        <taxon>Culicoidea</taxon>
        <taxon>Culicidae</taxon>
        <taxon>Anophelinae</taxon>
        <taxon>Anopheles</taxon>
    </lineage>
</organism>
<comment type="similarity">
    <text evidence="2 11">Belongs to the glypican family.</text>
</comment>
<dbReference type="GO" id="GO:0005886">
    <property type="term" value="C:plasma membrane"/>
    <property type="evidence" value="ECO:0007669"/>
    <property type="project" value="UniProtKB-SubCell"/>
</dbReference>
<sequence length="730" mass="79624">MIIVQTDSPFIKPKPTLTDRANNHLICSNGCNKPDVKQSVSEQPIVDIADSSRVSDTPKNVALRSTRTLGALAVSSAIVGVTWKGHQGSGLDYLLQLTRQSENKTLALFSTVYSEMSPLSRNPIRELYETIRVNLVSERPGAADDLELVTDKFFRNLFPVAYHHAIHSDMQQDRSTGSGSSSGSGSSKRDFHSDYKNCLVHTYNDLQPFGSVPRELSASLVSSVSAASVLLRVLREGADVLAKLEEIGVTAPLCKKALLRMNYCGSCHLFDHLHAKPCAGLCQNVMRGCLIEYVGLLNKDWSTFTESIVPLISTVRSPQGIETEIKALDGKLSRAIMQAMETGPQLEKQLELEEEKFLKRCAHGVGSLPLLRSAITVARHTATDLMTPCAIAAWRMADYDAAAAAAAATTAGDCSRVPNGTTYTITSSVEEVEAVRLGSKWDFRMHKVGGAAQKCVNPPQHHQQQQQQQHTRLVEQACGVPSLVPSDHLTEGSFEEAPQTLASSSKWSLAPNNEMLQFEMTIFKNKDLFLQLSSTWWNDSRRQLRMGIGTIAISVAPPPPMASASASTLCDDEDYHPADEDCWTGSSLSDYTHQVVTTIWDKYNPEVAYAGDIESPHMRTLVDRLINLNSAATKASSPNTYRGDVDKMQSDMADGSGDSYPSDDEEDGFAASGSGEGRSIGEETIVTPVSGNEISSSKRISSQPCWSLLSIAAILLSVPLLQRNDRFSRH</sequence>
<feature type="compositionally biased region" description="Low complexity" evidence="13">
    <location>
        <begin position="175"/>
        <end position="186"/>
    </location>
</feature>
<dbReference type="STRING" id="43151.W5J5V0"/>
<keyword evidence="8" id="KW-0325">Glycoprotein</keyword>
<dbReference type="VEuPathDB" id="VectorBase:ADAR2_007445"/>
<dbReference type="GO" id="GO:0005576">
    <property type="term" value="C:extracellular region"/>
    <property type="evidence" value="ECO:0007669"/>
    <property type="project" value="TreeGrafter"/>
</dbReference>
<comment type="subcellular location">
    <subcellularLocation>
        <location evidence="1 12">Cell membrane</location>
        <topology evidence="1 12">Lipid-anchor</topology>
        <topology evidence="1 12">GPI-anchor</topology>
    </subcellularLocation>
</comment>
<keyword evidence="9 12" id="KW-0357">Heparan sulfate</keyword>
<feature type="region of interest" description="Disordered" evidence="13">
    <location>
        <begin position="633"/>
        <end position="682"/>
    </location>
</feature>
<evidence type="ECO:0000313" key="16">
    <source>
        <dbReference type="Proteomes" id="UP000000673"/>
    </source>
</evidence>
<reference evidence="14" key="3">
    <citation type="journal article" date="2013" name="Nucleic Acids Res.">
        <title>The genome of Anopheles darlingi, the main neotropical malaria vector.</title>
        <authorList>
            <person name="Marinotti O."/>
            <person name="Cerqueira G.C."/>
            <person name="de Almeida L.G."/>
            <person name="Ferro M.I."/>
            <person name="Loreto E.L."/>
            <person name="Zaha A."/>
            <person name="Teixeira S.M."/>
            <person name="Wespiser A.R."/>
            <person name="Almeida E Silva A."/>
            <person name="Schlindwein A.D."/>
            <person name="Pacheco A.C."/>
            <person name="Silva A.L."/>
            <person name="Graveley B.R."/>
            <person name="Walenz B.P."/>
            <person name="Lima Bde A."/>
            <person name="Ribeiro C.A."/>
            <person name="Nunes-Silva C.G."/>
            <person name="de Carvalho C.R."/>
            <person name="Soares C.M."/>
            <person name="de Menezes C.B."/>
            <person name="Matiolli C."/>
            <person name="Caffrey D."/>
            <person name="Araujo D.A."/>
            <person name="de Oliveira D.M."/>
            <person name="Golenbock D."/>
            <person name="Grisard E.C."/>
            <person name="Fantinatti-Garboggini F."/>
            <person name="de Carvalho F.M."/>
            <person name="Barcellos F.G."/>
            <person name="Prosdocimi F."/>
            <person name="May G."/>
            <person name="Azevedo Junior G.M."/>
            <person name="Guimaraes G.M."/>
            <person name="Goldman G.H."/>
            <person name="Padilha I.Q."/>
            <person name="Batista Jda S."/>
            <person name="Ferro J.A."/>
            <person name="Ribeiro J.M."/>
            <person name="Fietto J.L."/>
            <person name="Dabbas K.M."/>
            <person name="Cerdeira L."/>
            <person name="Agnez-Lima L.F."/>
            <person name="Brocchi M."/>
            <person name="de Carvalho M.O."/>
            <person name="Teixeira Mde M."/>
            <person name="Diniz Maia Mde M."/>
            <person name="Goldman M.H."/>
            <person name="Cruz Schneider M.P."/>
            <person name="Felipe M.S."/>
            <person name="Hungria M."/>
            <person name="Nicolas M.F."/>
            <person name="Pereira M."/>
            <person name="Montes M.A."/>
            <person name="Cantao M.E."/>
            <person name="Vincentz M."/>
            <person name="Rafael M.S."/>
            <person name="Silverman N."/>
            <person name="Stoco P.H."/>
            <person name="Souza R.C."/>
            <person name="Vicentini R."/>
            <person name="Gazzinelli R.T."/>
            <person name="Neves Rde O."/>
            <person name="Silva R."/>
            <person name="Astolfi-Filho S."/>
            <person name="Maciel T.E."/>
            <person name="Urmenyi T.P."/>
            <person name="Tadei W.P."/>
            <person name="Camargo E.P."/>
            <person name="de Vasconcelos A.T."/>
        </authorList>
    </citation>
    <scope>NUCLEOTIDE SEQUENCE</scope>
</reference>
<dbReference type="EnsemblMetazoa" id="ADAC009642-RA">
    <property type="protein sequence ID" value="ADAC009642-PA"/>
    <property type="gene ID" value="ADAC009642"/>
</dbReference>
<evidence type="ECO:0000256" key="11">
    <source>
        <dbReference type="RuleBase" id="RU003518"/>
    </source>
</evidence>
<name>W5J5V0_ANODA</name>
<feature type="region of interest" description="Disordered" evidence="13">
    <location>
        <begin position="169"/>
        <end position="189"/>
    </location>
</feature>
<evidence type="ECO:0000313" key="15">
    <source>
        <dbReference type="EnsemblMetazoa" id="ADAC009642-PA"/>
    </source>
</evidence>
<dbReference type="GO" id="GO:0090263">
    <property type="term" value="P:positive regulation of canonical Wnt signaling pathway"/>
    <property type="evidence" value="ECO:0007669"/>
    <property type="project" value="TreeGrafter"/>
</dbReference>
<accession>W5J5V0</accession>
<evidence type="ECO:0000256" key="13">
    <source>
        <dbReference type="SAM" id="MobiDB-lite"/>
    </source>
</evidence>
<evidence type="ECO:0008006" key="17">
    <source>
        <dbReference type="Google" id="ProtNLM"/>
    </source>
</evidence>
<dbReference type="GO" id="GO:0098552">
    <property type="term" value="C:side of membrane"/>
    <property type="evidence" value="ECO:0007669"/>
    <property type="project" value="UniProtKB-KW"/>
</dbReference>
<evidence type="ECO:0000256" key="5">
    <source>
        <dbReference type="ARBA" id="ARBA00022729"/>
    </source>
</evidence>
<proteinExistence type="inferred from homology"/>
<evidence type="ECO:0000313" key="14">
    <source>
        <dbReference type="EMBL" id="ETN58768.1"/>
    </source>
</evidence>
<keyword evidence="6 12" id="KW-0654">Proteoglycan</keyword>
<reference evidence="15" key="4">
    <citation type="submission" date="2015-06" db="UniProtKB">
        <authorList>
            <consortium name="EnsemblMetazoa"/>
        </authorList>
    </citation>
    <scope>IDENTIFICATION</scope>
</reference>
<evidence type="ECO:0000256" key="7">
    <source>
        <dbReference type="ARBA" id="ARBA00023136"/>
    </source>
</evidence>
<evidence type="ECO:0000256" key="9">
    <source>
        <dbReference type="ARBA" id="ARBA00023207"/>
    </source>
</evidence>
<dbReference type="AlphaFoldDB" id="W5J5V0"/>
<evidence type="ECO:0000256" key="10">
    <source>
        <dbReference type="ARBA" id="ARBA00023288"/>
    </source>
</evidence>
<keyword evidence="10 12" id="KW-0449">Lipoprotein</keyword>
<dbReference type="HOGENOM" id="CLU_025408_0_0_1"/>
<dbReference type="GO" id="GO:0016477">
    <property type="term" value="P:cell migration"/>
    <property type="evidence" value="ECO:0007669"/>
    <property type="project" value="TreeGrafter"/>
</dbReference>
<evidence type="ECO:0000256" key="8">
    <source>
        <dbReference type="ARBA" id="ARBA00023180"/>
    </source>
</evidence>
<dbReference type="Proteomes" id="UP000000673">
    <property type="component" value="Unassembled WGS sequence"/>
</dbReference>
<comment type="function">
    <text evidence="12">Cell surface proteoglycan.</text>
</comment>
<dbReference type="Pfam" id="PF01153">
    <property type="entry name" value="Glypican"/>
    <property type="match status" value="2"/>
</dbReference>
<evidence type="ECO:0000256" key="3">
    <source>
        <dbReference type="ARBA" id="ARBA00022475"/>
    </source>
</evidence>
<keyword evidence="5" id="KW-0732">Signal</keyword>
<dbReference type="GO" id="GO:0009986">
    <property type="term" value="C:cell surface"/>
    <property type="evidence" value="ECO:0007669"/>
    <property type="project" value="TreeGrafter"/>
</dbReference>